<keyword evidence="11" id="KW-0012">Acyltransferase</keyword>
<dbReference type="GeneID" id="109021285"/>
<dbReference type="Gene3D" id="3.30.559.10">
    <property type="entry name" value="Chloramphenicol acetyltransferase-like domain"/>
    <property type="match status" value="1"/>
</dbReference>
<evidence type="ECO:0000256" key="12">
    <source>
        <dbReference type="ARBA" id="ARBA00024360"/>
    </source>
</evidence>
<keyword evidence="5" id="KW-1003">Cell membrane</keyword>
<evidence type="ECO:0000256" key="14">
    <source>
        <dbReference type="ARBA" id="ARBA00048109"/>
    </source>
</evidence>
<dbReference type="PANTHER" id="PTHR31650:SF1">
    <property type="entry name" value="WAX ESTER SYNTHASE_DIACYLGLYCEROL ACYLTRANSFERASE 4-RELATED"/>
    <property type="match status" value="1"/>
</dbReference>
<dbReference type="PANTHER" id="PTHR31650">
    <property type="entry name" value="O-ACYLTRANSFERASE (WSD1-LIKE) FAMILY PROTEIN"/>
    <property type="match status" value="1"/>
</dbReference>
<keyword evidence="6" id="KW-0808">Transferase</keyword>
<evidence type="ECO:0000256" key="9">
    <source>
        <dbReference type="ARBA" id="ARBA00022989"/>
    </source>
</evidence>
<sequence>MMLGDHVKASRSSHDHGEPLSPAARFFHAPRFNVYIIAIMGFKTRINPDVVKAGLEQTLVKHPRFSSKMVVDGNKYCKNKKWTQTKVNLEDHIIVPELDPNIEFPDSFVEDYVSNVTRTPLDLSKPLWELHILNIKTSDAEAVGVFRIHHSMGDGASLISLLLACTRKTSDPEALPSVPVKKRAGSTFNSRDGFWWFFLAIWLFLRLIWNTFEDVLLFVATILFLNDTKTPIKGAPGVELNVKKFVHRIVSLDDIKLVKNAMNTTVNDVVVGLTQAGLSRYLNHRYIHSSCTGGEEQKDGRVKESNSNIPKGIRLRTVILVNLRKSAGIQDMADMMAKGSKIRWGNVIGYLFLPFTIALQDDPLDYVRKAKAIIDRKKLSLEPIFTSTCLGLVFRTFGTKVPAAIIRRAFSNITMATSGVIGPQEEISFYGHPIAYLAPTVYGPPISLVVHFQSYVNKMTISLSVDPSVIPDPHELCNDIEESLKLVRDAAINKGLVKLDVV</sequence>
<dbReference type="OrthoDB" id="900818at2759"/>
<dbReference type="GO" id="GO:0047196">
    <property type="term" value="F:long-chain-alcohol O-fatty-acyltransferase activity"/>
    <property type="evidence" value="ECO:0007669"/>
    <property type="project" value="UniProtKB-EC"/>
</dbReference>
<dbReference type="InterPro" id="IPR023213">
    <property type="entry name" value="CAT-like_dom_sf"/>
</dbReference>
<dbReference type="Proteomes" id="UP000235220">
    <property type="component" value="Chromosome 16"/>
</dbReference>
<evidence type="ECO:0000256" key="6">
    <source>
        <dbReference type="ARBA" id="ARBA00022679"/>
    </source>
</evidence>
<dbReference type="GO" id="GO:0005886">
    <property type="term" value="C:plasma membrane"/>
    <property type="evidence" value="ECO:0000318"/>
    <property type="project" value="GO_Central"/>
</dbReference>
<dbReference type="FunFam" id="3.30.559.10:FF:000033">
    <property type="entry name" value="O-acyltransferase (WSD1-like) family protein"/>
    <property type="match status" value="1"/>
</dbReference>
<evidence type="ECO:0000256" key="10">
    <source>
        <dbReference type="ARBA" id="ARBA00023136"/>
    </source>
</evidence>
<keyword evidence="9" id="KW-1133">Transmembrane helix</keyword>
<evidence type="ECO:0000313" key="17">
    <source>
        <dbReference type="Proteomes" id="UP000235220"/>
    </source>
</evidence>
<comment type="similarity">
    <text evidence="12">In the N-terminal section; belongs to the long-chain O-acyltransferase family.</text>
</comment>
<evidence type="ECO:0000256" key="11">
    <source>
        <dbReference type="ARBA" id="ARBA00023315"/>
    </source>
</evidence>
<comment type="pathway">
    <text evidence="4">Lipid metabolism.</text>
</comment>
<feature type="domain" description="O-acyltransferase WSD1 C-terminal" evidence="16">
    <location>
        <begin position="344"/>
        <end position="486"/>
    </location>
</feature>
<dbReference type="InterPro" id="IPR009721">
    <property type="entry name" value="O-acyltransferase_WSD1_C"/>
</dbReference>
<dbReference type="KEGG" id="jre:109021285"/>
<evidence type="ECO:0000256" key="13">
    <source>
        <dbReference type="ARBA" id="ARBA00047604"/>
    </source>
</evidence>
<dbReference type="Pfam" id="PF03007">
    <property type="entry name" value="WS_DGAT_cat"/>
    <property type="match status" value="1"/>
</dbReference>
<evidence type="ECO:0000256" key="4">
    <source>
        <dbReference type="ARBA" id="ARBA00005189"/>
    </source>
</evidence>
<evidence type="ECO:0000259" key="16">
    <source>
        <dbReference type="Pfam" id="PF06974"/>
    </source>
</evidence>
<evidence type="ECO:0000259" key="15">
    <source>
        <dbReference type="Pfam" id="PF03007"/>
    </source>
</evidence>
<keyword evidence="7" id="KW-0812">Transmembrane</keyword>
<dbReference type="GO" id="GO:0019432">
    <property type="term" value="P:triglyceride biosynthetic process"/>
    <property type="evidence" value="ECO:0000318"/>
    <property type="project" value="GO_Central"/>
</dbReference>
<dbReference type="AlphaFoldDB" id="A0A6P9E5Q2"/>
<dbReference type="InParanoid" id="A0A6P9E5Q2"/>
<comment type="catalytic activity">
    <reaction evidence="14">
        <text>an acyl-CoA + a 1,2-diacyl-sn-glycerol = a triacyl-sn-glycerol + CoA</text>
        <dbReference type="Rhea" id="RHEA:10868"/>
        <dbReference type="ChEBI" id="CHEBI:17815"/>
        <dbReference type="ChEBI" id="CHEBI:57287"/>
        <dbReference type="ChEBI" id="CHEBI:58342"/>
        <dbReference type="ChEBI" id="CHEBI:64615"/>
        <dbReference type="EC" id="2.3.1.20"/>
    </reaction>
</comment>
<evidence type="ECO:0000256" key="7">
    <source>
        <dbReference type="ARBA" id="ARBA00022692"/>
    </source>
</evidence>
<evidence type="ECO:0000313" key="18">
    <source>
        <dbReference type="RefSeq" id="XP_035542731.1"/>
    </source>
</evidence>
<gene>
    <name evidence="18" type="primary">LOC109021285</name>
</gene>
<organism evidence="17 18">
    <name type="scientific">Juglans regia</name>
    <name type="common">English walnut</name>
    <dbReference type="NCBI Taxonomy" id="51240"/>
    <lineage>
        <taxon>Eukaryota</taxon>
        <taxon>Viridiplantae</taxon>
        <taxon>Streptophyta</taxon>
        <taxon>Embryophyta</taxon>
        <taxon>Tracheophyta</taxon>
        <taxon>Spermatophyta</taxon>
        <taxon>Magnoliopsida</taxon>
        <taxon>eudicotyledons</taxon>
        <taxon>Gunneridae</taxon>
        <taxon>Pentapetalae</taxon>
        <taxon>rosids</taxon>
        <taxon>fabids</taxon>
        <taxon>Fagales</taxon>
        <taxon>Juglandaceae</taxon>
        <taxon>Juglans</taxon>
    </lineage>
</organism>
<dbReference type="InterPro" id="IPR004255">
    <property type="entry name" value="O-acyltransferase_WSD1_N"/>
</dbReference>
<name>A0A6P9E5Q2_JUGRE</name>
<dbReference type="GO" id="GO:0008374">
    <property type="term" value="F:O-acyltransferase activity"/>
    <property type="evidence" value="ECO:0000318"/>
    <property type="project" value="GO_Central"/>
</dbReference>
<accession>A0A6P9E5Q2</accession>
<dbReference type="GO" id="GO:0004144">
    <property type="term" value="F:diacylglycerol O-acyltransferase activity"/>
    <property type="evidence" value="ECO:0007669"/>
    <property type="project" value="UniProtKB-EC"/>
</dbReference>
<comment type="pathway">
    <text evidence="3">Glycerolipid metabolism; triacylglycerol biosynthesis.</text>
</comment>
<comment type="catalytic activity">
    <reaction evidence="13">
        <text>a long chain fatty alcohol + a fatty acyl-CoA = a long-chain alcohol wax ester + CoA</text>
        <dbReference type="Rhea" id="RHEA:38443"/>
        <dbReference type="ChEBI" id="CHEBI:17135"/>
        <dbReference type="ChEBI" id="CHEBI:57287"/>
        <dbReference type="ChEBI" id="CHEBI:77636"/>
        <dbReference type="ChEBI" id="CHEBI:235323"/>
        <dbReference type="EC" id="2.3.1.75"/>
    </reaction>
</comment>
<dbReference type="SUPFAM" id="SSF52777">
    <property type="entry name" value="CoA-dependent acyltransferases"/>
    <property type="match status" value="1"/>
</dbReference>
<protein>
    <submittedName>
        <fullName evidence="18">O-acyltransferase WSD1-like isoform X1</fullName>
    </submittedName>
</protein>
<dbReference type="Pfam" id="PF06974">
    <property type="entry name" value="WS_DGAT_C"/>
    <property type="match status" value="1"/>
</dbReference>
<comment type="subcellular location">
    <subcellularLocation>
        <location evidence="1">Cell membrane</location>
        <topology evidence="1">Single-pass membrane protein</topology>
    </subcellularLocation>
    <subcellularLocation>
        <location evidence="2">Endoplasmic reticulum membrane</location>
        <topology evidence="2">Single-pass membrane protein</topology>
    </subcellularLocation>
</comment>
<dbReference type="InterPro" id="IPR045034">
    <property type="entry name" value="O-acyltransferase_WSD1-like"/>
</dbReference>
<evidence type="ECO:0000256" key="5">
    <source>
        <dbReference type="ARBA" id="ARBA00022475"/>
    </source>
</evidence>
<dbReference type="UniPathway" id="UPA00282"/>
<dbReference type="RefSeq" id="XP_035542731.1">
    <property type="nucleotide sequence ID" value="XM_035686838.1"/>
</dbReference>
<keyword evidence="17" id="KW-1185">Reference proteome</keyword>
<evidence type="ECO:0000256" key="2">
    <source>
        <dbReference type="ARBA" id="ARBA00004389"/>
    </source>
</evidence>
<keyword evidence="8" id="KW-0256">Endoplasmic reticulum</keyword>
<proteinExistence type="inferred from homology"/>
<dbReference type="FunCoup" id="A0A6P9E5Q2">
    <property type="interactions" value="10"/>
</dbReference>
<evidence type="ECO:0000256" key="3">
    <source>
        <dbReference type="ARBA" id="ARBA00004771"/>
    </source>
</evidence>
<evidence type="ECO:0000256" key="1">
    <source>
        <dbReference type="ARBA" id="ARBA00004162"/>
    </source>
</evidence>
<keyword evidence="10" id="KW-0472">Membrane</keyword>
<evidence type="ECO:0000256" key="8">
    <source>
        <dbReference type="ARBA" id="ARBA00022824"/>
    </source>
</evidence>
<feature type="domain" description="O-acyltransferase WSD1-like N-terminal" evidence="15">
    <location>
        <begin position="55"/>
        <end position="270"/>
    </location>
</feature>
<dbReference type="GO" id="GO:0005789">
    <property type="term" value="C:endoplasmic reticulum membrane"/>
    <property type="evidence" value="ECO:0007669"/>
    <property type="project" value="UniProtKB-SubCell"/>
</dbReference>
<reference evidence="18" key="1">
    <citation type="submission" date="2025-08" db="UniProtKB">
        <authorList>
            <consortium name="RefSeq"/>
        </authorList>
    </citation>
    <scope>IDENTIFICATION</scope>
    <source>
        <tissue evidence="18">Leaves</tissue>
    </source>
</reference>